<keyword evidence="3" id="KW-1003">Cell membrane</keyword>
<evidence type="ECO:0000256" key="7">
    <source>
        <dbReference type="ARBA" id="ARBA00022989"/>
    </source>
</evidence>
<keyword evidence="10" id="KW-0325">Glycoprotein</keyword>
<evidence type="ECO:0000256" key="12">
    <source>
        <dbReference type="ARBA" id="ARBA00048014"/>
    </source>
</evidence>
<comment type="similarity">
    <text evidence="11">Belongs to the chitin synthase family. Class IV subfamily.</text>
</comment>
<evidence type="ECO:0000256" key="6">
    <source>
        <dbReference type="ARBA" id="ARBA00022692"/>
    </source>
</evidence>
<dbReference type="PANTHER" id="PTHR22914:SF42">
    <property type="entry name" value="CHITIN SYNTHASE"/>
    <property type="match status" value="1"/>
</dbReference>
<dbReference type="CDD" id="cd04190">
    <property type="entry name" value="Chitin_synth_C"/>
    <property type="match status" value="1"/>
</dbReference>
<evidence type="ECO:0000256" key="3">
    <source>
        <dbReference type="ARBA" id="ARBA00022475"/>
    </source>
</evidence>
<dbReference type="FunFam" id="3.90.550.10:FF:000139">
    <property type="entry name" value="Chitin synthase 8"/>
    <property type="match status" value="1"/>
</dbReference>
<feature type="compositionally biased region" description="Polar residues" evidence="13">
    <location>
        <begin position="776"/>
        <end position="793"/>
    </location>
</feature>
<dbReference type="GO" id="GO:0005886">
    <property type="term" value="C:plasma membrane"/>
    <property type="evidence" value="ECO:0007669"/>
    <property type="project" value="UniProtKB-SubCell"/>
</dbReference>
<keyword evidence="6 14" id="KW-0812">Transmembrane</keyword>
<evidence type="ECO:0000256" key="2">
    <source>
        <dbReference type="ARBA" id="ARBA00012543"/>
    </source>
</evidence>
<feature type="region of interest" description="Disordered" evidence="13">
    <location>
        <begin position="752"/>
        <end position="793"/>
    </location>
</feature>
<dbReference type="GO" id="GO:0006031">
    <property type="term" value="P:chitin biosynthetic process"/>
    <property type="evidence" value="ECO:0007669"/>
    <property type="project" value="TreeGrafter"/>
</dbReference>
<proteinExistence type="inferred from homology"/>
<evidence type="ECO:0000256" key="1">
    <source>
        <dbReference type="ARBA" id="ARBA00004651"/>
    </source>
</evidence>
<evidence type="ECO:0000256" key="9">
    <source>
        <dbReference type="ARBA" id="ARBA00023136"/>
    </source>
</evidence>
<organism evidence="15">
    <name type="scientific">Magallana gigas</name>
    <name type="common">Pacific oyster</name>
    <name type="synonym">Crassostrea gigas</name>
    <dbReference type="NCBI Taxonomy" id="29159"/>
    <lineage>
        <taxon>Eukaryota</taxon>
        <taxon>Metazoa</taxon>
        <taxon>Spiralia</taxon>
        <taxon>Lophotrochozoa</taxon>
        <taxon>Mollusca</taxon>
        <taxon>Bivalvia</taxon>
        <taxon>Autobranchia</taxon>
        <taxon>Pteriomorphia</taxon>
        <taxon>Ostreida</taxon>
        <taxon>Ostreoidea</taxon>
        <taxon>Ostreidae</taxon>
        <taxon>Magallana</taxon>
    </lineage>
</organism>
<comment type="catalytic activity">
    <reaction evidence="12">
        <text>[(1-&gt;4)-N-acetyl-beta-D-glucosaminyl](n) + UDP-N-acetyl-alpha-D-glucosamine = [(1-&gt;4)-N-acetyl-beta-D-glucosaminyl](n+1) + UDP + H(+)</text>
        <dbReference type="Rhea" id="RHEA:16637"/>
        <dbReference type="Rhea" id="RHEA-COMP:9593"/>
        <dbReference type="Rhea" id="RHEA-COMP:9595"/>
        <dbReference type="ChEBI" id="CHEBI:15378"/>
        <dbReference type="ChEBI" id="CHEBI:17029"/>
        <dbReference type="ChEBI" id="CHEBI:57705"/>
        <dbReference type="ChEBI" id="CHEBI:58223"/>
        <dbReference type="EC" id="2.4.1.16"/>
    </reaction>
</comment>
<evidence type="ECO:0000313" key="15">
    <source>
        <dbReference type="EMBL" id="EKC28569.1"/>
    </source>
</evidence>
<reference evidence="15" key="1">
    <citation type="journal article" date="2012" name="Nature">
        <title>The oyster genome reveals stress adaptation and complexity of shell formation.</title>
        <authorList>
            <person name="Zhang G."/>
            <person name="Fang X."/>
            <person name="Guo X."/>
            <person name="Li L."/>
            <person name="Luo R."/>
            <person name="Xu F."/>
            <person name="Yang P."/>
            <person name="Zhang L."/>
            <person name="Wang X."/>
            <person name="Qi H."/>
            <person name="Xiong Z."/>
            <person name="Que H."/>
            <person name="Xie Y."/>
            <person name="Holland P.W."/>
            <person name="Paps J."/>
            <person name="Zhu Y."/>
            <person name="Wu F."/>
            <person name="Chen Y."/>
            <person name="Wang J."/>
            <person name="Peng C."/>
            <person name="Meng J."/>
            <person name="Yang L."/>
            <person name="Liu J."/>
            <person name="Wen B."/>
            <person name="Zhang N."/>
            <person name="Huang Z."/>
            <person name="Zhu Q."/>
            <person name="Feng Y."/>
            <person name="Mount A."/>
            <person name="Hedgecock D."/>
            <person name="Xu Z."/>
            <person name="Liu Y."/>
            <person name="Domazet-Loso T."/>
            <person name="Du Y."/>
            <person name="Sun X."/>
            <person name="Zhang S."/>
            <person name="Liu B."/>
            <person name="Cheng P."/>
            <person name="Jiang X."/>
            <person name="Li J."/>
            <person name="Fan D."/>
            <person name="Wang W."/>
            <person name="Fu W."/>
            <person name="Wang T."/>
            <person name="Wang B."/>
            <person name="Zhang J."/>
            <person name="Peng Z."/>
            <person name="Li Y."/>
            <person name="Li N."/>
            <person name="Wang J."/>
            <person name="Chen M."/>
            <person name="He Y."/>
            <person name="Tan F."/>
            <person name="Song X."/>
            <person name="Zheng Q."/>
            <person name="Huang R."/>
            <person name="Yang H."/>
            <person name="Du X."/>
            <person name="Chen L."/>
            <person name="Yang M."/>
            <person name="Gaffney P.M."/>
            <person name="Wang S."/>
            <person name="Luo L."/>
            <person name="She Z."/>
            <person name="Ming Y."/>
            <person name="Huang W."/>
            <person name="Zhang S."/>
            <person name="Huang B."/>
            <person name="Zhang Y."/>
            <person name="Qu T."/>
            <person name="Ni P."/>
            <person name="Miao G."/>
            <person name="Wang J."/>
            <person name="Wang Q."/>
            <person name="Steinberg C.E."/>
            <person name="Wang H."/>
            <person name="Li N."/>
            <person name="Qian L."/>
            <person name="Zhang G."/>
            <person name="Li Y."/>
            <person name="Yang H."/>
            <person name="Liu X."/>
            <person name="Wang J."/>
            <person name="Yin Y."/>
            <person name="Wang J."/>
        </authorList>
    </citation>
    <scope>NUCLEOTIDE SEQUENCE [LARGE SCALE GENOMIC DNA]</scope>
    <source>
        <strain evidence="15">05x7-T-G4-1.051#20</strain>
    </source>
</reference>
<dbReference type="Pfam" id="PF03142">
    <property type="entry name" value="Chitin_synth_2"/>
    <property type="match status" value="1"/>
</dbReference>
<feature type="compositionally biased region" description="Basic and acidic residues" evidence="13">
    <location>
        <begin position="752"/>
        <end position="775"/>
    </location>
</feature>
<dbReference type="Gene3D" id="3.90.550.10">
    <property type="entry name" value="Spore Coat Polysaccharide Biosynthesis Protein SpsA, Chain A"/>
    <property type="match status" value="1"/>
</dbReference>
<keyword evidence="5" id="KW-0808">Transferase</keyword>
<keyword evidence="9 14" id="KW-0472">Membrane</keyword>
<keyword evidence="4" id="KW-0328">Glycosyltransferase</keyword>
<dbReference type="SUPFAM" id="SSF53448">
    <property type="entry name" value="Nucleotide-diphospho-sugar transferases"/>
    <property type="match status" value="1"/>
</dbReference>
<dbReference type="EC" id="2.4.1.16" evidence="2"/>
<evidence type="ECO:0000256" key="5">
    <source>
        <dbReference type="ARBA" id="ARBA00022679"/>
    </source>
</evidence>
<dbReference type="HOGENOM" id="CLU_354216_0_0_1"/>
<keyword evidence="7 14" id="KW-1133">Transmembrane helix</keyword>
<dbReference type="InParanoid" id="K1QBR9"/>
<keyword evidence="8" id="KW-0175">Coiled coil</keyword>
<feature type="transmembrane region" description="Helical" evidence="14">
    <location>
        <begin position="511"/>
        <end position="531"/>
    </location>
</feature>
<evidence type="ECO:0000256" key="10">
    <source>
        <dbReference type="ARBA" id="ARBA00023180"/>
    </source>
</evidence>
<dbReference type="GO" id="GO:0004100">
    <property type="term" value="F:chitin synthase activity"/>
    <property type="evidence" value="ECO:0007669"/>
    <property type="project" value="UniProtKB-EC"/>
</dbReference>
<evidence type="ECO:0000256" key="13">
    <source>
        <dbReference type="SAM" id="MobiDB-lite"/>
    </source>
</evidence>
<dbReference type="InterPro" id="IPR029044">
    <property type="entry name" value="Nucleotide-diphossugar_trans"/>
</dbReference>
<comment type="subcellular location">
    <subcellularLocation>
        <location evidence="1">Cell membrane</location>
        <topology evidence="1">Multi-pass membrane protein</topology>
    </subcellularLocation>
</comment>
<evidence type="ECO:0000256" key="11">
    <source>
        <dbReference type="ARBA" id="ARBA00046329"/>
    </source>
</evidence>
<protein>
    <recommendedName>
        <fullName evidence="2">chitin synthase</fullName>
        <ecNumber evidence="2">2.4.1.16</ecNumber>
    </recommendedName>
</protein>
<name>K1QBR9_MAGGI</name>
<dbReference type="PANTHER" id="PTHR22914">
    <property type="entry name" value="CHITIN SYNTHASE"/>
    <property type="match status" value="1"/>
</dbReference>
<accession>K1QBR9</accession>
<dbReference type="InterPro" id="IPR004835">
    <property type="entry name" value="Chitin_synth"/>
</dbReference>
<evidence type="ECO:0000256" key="4">
    <source>
        <dbReference type="ARBA" id="ARBA00022676"/>
    </source>
</evidence>
<sequence>MPDENDEQNNSWSKLREDDTPLIYMCATMWHESEVEMVQILKSIFRQDYDQCARKHVQLGLGIEDPDYYEFEAHIFFDDAFESQKDINGTYKVNSYVKQLISSVETAARSVTGISKAIDSPVRTNTPYGGRLEWRLPGENKLIAHLKDKTKIRHRKRWSQVMYMYYFLAHKLAKKRKVAENTFLLALDGDVDFQPKAVQMLVDRMRKNPNVGAACGRIHPIGTGPMVWYQQFEYAVSHWLQKAAENIMGCVLCSPGCFSLFRGSALMDDNVMAKYTTLPTEPRHYVQYDQGEDRWLCTLLLQQGYKVEYVAASDALTYAPEGFYEFYNQRRRCCPIRPIRMILERLDNLGAQRIKTTVESEPSEIKLDENAYISTLNVEIDDTAEKSNPLFKEDNEFEHEQMSSQSWMDDSDLKQGSVAVLDNDETLFWEEFISKYLKPLYTDKEHEEQMRQDLKELRNKVCLAFLLMNALFVTIVYVLTEVNASFNHALSIKLPCTVSEGPPGRGYLEPISIAFTAIFGIMLFLQFICMLMHRMSTLVHIVASVKLDWKRKLVAANNKDQPDNVEVEDGLELVKGLQAVKEDDTISIASTDTTYSVESYVRPKQKSKIMWKKYQKRLKKQTQQQHDYCLQFTNNLNKFTEALEKNDNKSVKKLLENKVKGKTIAAVSTILKNDTKMNEIKIRATALNKKEVVKRPWQDFGAKLGLNKEDENDKNPGKFFKDVTKAALAQERRKRLEEGEISLGETNVNKIKRETSESRRDIPLDIMKRGADEKNSIPNVQKEQITSVKTTEF</sequence>
<feature type="transmembrane region" description="Helical" evidence="14">
    <location>
        <begin position="461"/>
        <end position="480"/>
    </location>
</feature>
<dbReference type="AlphaFoldDB" id="K1QBR9"/>
<evidence type="ECO:0000256" key="8">
    <source>
        <dbReference type="ARBA" id="ARBA00023054"/>
    </source>
</evidence>
<evidence type="ECO:0000256" key="14">
    <source>
        <dbReference type="SAM" id="Phobius"/>
    </source>
</evidence>
<gene>
    <name evidence="15" type="ORF">CGI_10009516</name>
</gene>
<dbReference type="EMBL" id="JH817910">
    <property type="protein sequence ID" value="EKC28569.1"/>
    <property type="molecule type" value="Genomic_DNA"/>
</dbReference>